<evidence type="ECO:0000313" key="2">
    <source>
        <dbReference type="EMBL" id="XCO74575.1"/>
    </source>
</evidence>
<accession>A0AAU8MQU8</accession>
<reference evidence="2" key="1">
    <citation type="submission" date="2024-06" db="EMBL/GenBank/DDBJ databases">
        <authorList>
            <person name="Li S."/>
        </authorList>
    </citation>
    <scope>NUCLEOTIDE SEQUENCE</scope>
    <source>
        <strain evidence="2">SR10</strain>
    </source>
</reference>
<feature type="region of interest" description="Disordered" evidence="1">
    <location>
        <begin position="51"/>
        <end position="72"/>
    </location>
</feature>
<protein>
    <submittedName>
        <fullName evidence="2">Uncharacterized protein</fullName>
    </submittedName>
</protein>
<gene>
    <name evidence="2" type="ORF">ABU614_19700</name>
</gene>
<name>A0AAU8MQU8_9GAMM</name>
<organism evidence="2">
    <name type="scientific">Lysobacter firmicutimachus</name>
    <dbReference type="NCBI Taxonomy" id="1792846"/>
    <lineage>
        <taxon>Bacteria</taxon>
        <taxon>Pseudomonadati</taxon>
        <taxon>Pseudomonadota</taxon>
        <taxon>Gammaproteobacteria</taxon>
        <taxon>Lysobacterales</taxon>
        <taxon>Lysobacteraceae</taxon>
        <taxon>Lysobacter</taxon>
    </lineage>
</organism>
<dbReference type="RefSeq" id="WP_363797406.1">
    <property type="nucleotide sequence ID" value="NZ_CP159925.1"/>
</dbReference>
<evidence type="ECO:0000256" key="1">
    <source>
        <dbReference type="SAM" id="MobiDB-lite"/>
    </source>
</evidence>
<sequence>MLEKIADRYALSWAEPQIAGDDLRWVACWEVYDRPPGPHELPSIQGRARHWTGNRQAASEEARRLAAQAARG</sequence>
<dbReference type="AlphaFoldDB" id="A0AAU8MQU8"/>
<dbReference type="EMBL" id="CP159925">
    <property type="protein sequence ID" value="XCO74575.1"/>
    <property type="molecule type" value="Genomic_DNA"/>
</dbReference>
<proteinExistence type="predicted"/>